<reference evidence="13" key="1">
    <citation type="journal article" date="2021" name="Microorganisms">
        <title>Acidisoma silvae sp. nov. and Acidisomacellulosilytica sp. nov., Two Acidophilic Bacteria Isolated from Decaying Wood, Hydrolyzing Cellulose and Producing Poly-3-hydroxybutyrate.</title>
        <authorList>
            <person name="Mieszkin S."/>
            <person name="Pouder E."/>
            <person name="Uroz S."/>
            <person name="Simon-Colin C."/>
            <person name="Alain K."/>
        </authorList>
    </citation>
    <scope>NUCLEOTIDE SEQUENCE</scope>
    <source>
        <strain evidence="13">HW T2.11</strain>
    </source>
</reference>
<dbReference type="SUPFAM" id="SSF48179">
    <property type="entry name" value="6-phosphogluconate dehydrogenase C-terminal domain-like"/>
    <property type="match status" value="1"/>
</dbReference>
<evidence type="ECO:0000256" key="8">
    <source>
        <dbReference type="ARBA" id="ARBA00023002"/>
    </source>
</evidence>
<comment type="catalytic activity">
    <reaction evidence="10">
        <text>(R)-pantoate + NADP(+) = 2-dehydropantoate + NADPH + H(+)</text>
        <dbReference type="Rhea" id="RHEA:16233"/>
        <dbReference type="ChEBI" id="CHEBI:11561"/>
        <dbReference type="ChEBI" id="CHEBI:15378"/>
        <dbReference type="ChEBI" id="CHEBI:15980"/>
        <dbReference type="ChEBI" id="CHEBI:57783"/>
        <dbReference type="ChEBI" id="CHEBI:58349"/>
        <dbReference type="EC" id="1.1.1.169"/>
    </reaction>
</comment>
<comment type="function">
    <text evidence="1">Catalyzes the NADPH-dependent reduction of ketopantoate into pantoic acid.</text>
</comment>
<dbReference type="AlphaFoldDB" id="A0A964E139"/>
<comment type="caution">
    <text evidence="13">The sequence shown here is derived from an EMBL/GenBank/DDBJ whole genome shotgun (WGS) entry which is preliminary data.</text>
</comment>
<evidence type="ECO:0000256" key="10">
    <source>
        <dbReference type="ARBA" id="ARBA00048793"/>
    </source>
</evidence>
<accession>A0A964E139</accession>
<evidence type="ECO:0000256" key="1">
    <source>
        <dbReference type="ARBA" id="ARBA00002919"/>
    </source>
</evidence>
<evidence type="ECO:0000256" key="9">
    <source>
        <dbReference type="ARBA" id="ARBA00032024"/>
    </source>
</evidence>
<feature type="domain" description="Ketopantoate reductase N-terminal" evidence="11">
    <location>
        <begin position="3"/>
        <end position="104"/>
    </location>
</feature>
<dbReference type="NCBIfam" id="NF005089">
    <property type="entry name" value="PRK06522.1-4"/>
    <property type="match status" value="1"/>
</dbReference>
<dbReference type="RefSeq" id="WP_227323036.1">
    <property type="nucleotide sequence ID" value="NZ_JAESVB010000013.1"/>
</dbReference>
<comment type="similarity">
    <text evidence="3">Belongs to the ketopantoate reductase family.</text>
</comment>
<reference evidence="13" key="2">
    <citation type="submission" date="2021-01" db="EMBL/GenBank/DDBJ databases">
        <authorList>
            <person name="Mieszkin S."/>
            <person name="Pouder E."/>
            <person name="Alain K."/>
        </authorList>
    </citation>
    <scope>NUCLEOTIDE SEQUENCE</scope>
    <source>
        <strain evidence="13">HW T2.11</strain>
    </source>
</reference>
<evidence type="ECO:0000259" key="11">
    <source>
        <dbReference type="Pfam" id="PF02558"/>
    </source>
</evidence>
<dbReference type="PANTHER" id="PTHR21708:SF45">
    <property type="entry name" value="2-DEHYDROPANTOATE 2-REDUCTASE"/>
    <property type="match status" value="1"/>
</dbReference>
<evidence type="ECO:0000313" key="14">
    <source>
        <dbReference type="Proteomes" id="UP000708298"/>
    </source>
</evidence>
<keyword evidence="6" id="KW-0566">Pantothenate biosynthesis</keyword>
<organism evidence="13 14">
    <name type="scientific">Acidisoma silvae</name>
    <dbReference type="NCBI Taxonomy" id="2802396"/>
    <lineage>
        <taxon>Bacteria</taxon>
        <taxon>Pseudomonadati</taxon>
        <taxon>Pseudomonadota</taxon>
        <taxon>Alphaproteobacteria</taxon>
        <taxon>Acetobacterales</taxon>
        <taxon>Acidocellaceae</taxon>
        <taxon>Acidisoma</taxon>
    </lineage>
</organism>
<gene>
    <name evidence="13" type="ORF">ASILVAE211_19465</name>
</gene>
<dbReference type="GO" id="GO:0015940">
    <property type="term" value="P:pantothenate biosynthetic process"/>
    <property type="evidence" value="ECO:0007669"/>
    <property type="project" value="UniProtKB-KW"/>
</dbReference>
<dbReference type="PANTHER" id="PTHR21708">
    <property type="entry name" value="PROBABLE 2-DEHYDROPANTOATE 2-REDUCTASE"/>
    <property type="match status" value="1"/>
</dbReference>
<dbReference type="Pfam" id="PF02558">
    <property type="entry name" value="ApbA"/>
    <property type="match status" value="1"/>
</dbReference>
<dbReference type="InterPro" id="IPR013328">
    <property type="entry name" value="6PGD_dom2"/>
</dbReference>
<dbReference type="EMBL" id="JAESVB010000013">
    <property type="protein sequence ID" value="MCB8877383.1"/>
    <property type="molecule type" value="Genomic_DNA"/>
</dbReference>
<dbReference type="Gene3D" id="1.10.1040.10">
    <property type="entry name" value="N-(1-d-carboxylethyl)-l-norvaline Dehydrogenase, domain 2"/>
    <property type="match status" value="1"/>
</dbReference>
<evidence type="ECO:0000313" key="13">
    <source>
        <dbReference type="EMBL" id="MCB8877383.1"/>
    </source>
</evidence>
<dbReference type="Pfam" id="PF08546">
    <property type="entry name" value="ApbA_C"/>
    <property type="match status" value="1"/>
</dbReference>
<evidence type="ECO:0000256" key="7">
    <source>
        <dbReference type="ARBA" id="ARBA00022857"/>
    </source>
</evidence>
<evidence type="ECO:0000256" key="5">
    <source>
        <dbReference type="ARBA" id="ARBA00019465"/>
    </source>
</evidence>
<dbReference type="Gene3D" id="3.40.50.720">
    <property type="entry name" value="NAD(P)-binding Rossmann-like Domain"/>
    <property type="match status" value="1"/>
</dbReference>
<dbReference type="GO" id="GO:0008677">
    <property type="term" value="F:2-dehydropantoate 2-reductase activity"/>
    <property type="evidence" value="ECO:0007669"/>
    <property type="project" value="UniProtKB-EC"/>
</dbReference>
<dbReference type="InterPro" id="IPR051402">
    <property type="entry name" value="KPR-Related"/>
</dbReference>
<sequence>MKICIFGAGAIGGYLAVELSLAGHNVSVIARGAHLAAIQQNGLTLLTGDVTKHAEIEASDNSGRFGPQDLVISALKAHQAHASVTQFLPLLGKETPIVAAVNGIPLDSMWYFYKTGGPFDGLPVESVDAGGRQWTILGPERAIGCVIDPACEVITPGIIKHTMFNRFTLGEPDGTRSERVRVLSKILSEAGFDAPIRDNIRWNVWLKLWGNVCFNPISALTYATLDRITTEAGLLTLCKAMMAETQSVNEAHGIHIPHEMADRRLAAAGLVIGHKMSMLQDLERGRSMEIDALVTSVQELGRLAGLRTPLIDTVLSLIQERARTAGLYPTDSPKSSSMSLRNE</sequence>
<dbReference type="InterPro" id="IPR013332">
    <property type="entry name" value="KPR_N"/>
</dbReference>
<dbReference type="GO" id="GO:0005737">
    <property type="term" value="C:cytoplasm"/>
    <property type="evidence" value="ECO:0007669"/>
    <property type="project" value="TreeGrafter"/>
</dbReference>
<proteinExistence type="inferred from homology"/>
<feature type="domain" description="Ketopantoate reductase C-terminal" evidence="12">
    <location>
        <begin position="199"/>
        <end position="320"/>
    </location>
</feature>
<evidence type="ECO:0000259" key="12">
    <source>
        <dbReference type="Pfam" id="PF08546"/>
    </source>
</evidence>
<comment type="pathway">
    <text evidence="2">Cofactor biosynthesis; (R)-pantothenate biosynthesis; (R)-pantoate from 3-methyl-2-oxobutanoate: step 2/2.</text>
</comment>
<dbReference type="EC" id="1.1.1.169" evidence="4"/>
<dbReference type="InterPro" id="IPR008927">
    <property type="entry name" value="6-PGluconate_DH-like_C_sf"/>
</dbReference>
<dbReference type="InterPro" id="IPR013752">
    <property type="entry name" value="KPA_reductase"/>
</dbReference>
<dbReference type="FunFam" id="3.40.50.720:FF:000307">
    <property type="entry name" value="2-dehydropantoate 2-reductase"/>
    <property type="match status" value="1"/>
</dbReference>
<evidence type="ECO:0000256" key="6">
    <source>
        <dbReference type="ARBA" id="ARBA00022655"/>
    </source>
</evidence>
<dbReference type="SUPFAM" id="SSF51735">
    <property type="entry name" value="NAD(P)-binding Rossmann-fold domains"/>
    <property type="match status" value="1"/>
</dbReference>
<evidence type="ECO:0000256" key="4">
    <source>
        <dbReference type="ARBA" id="ARBA00013014"/>
    </source>
</evidence>
<keyword evidence="7" id="KW-0521">NADP</keyword>
<evidence type="ECO:0000256" key="3">
    <source>
        <dbReference type="ARBA" id="ARBA00007870"/>
    </source>
</evidence>
<name>A0A964E139_9PROT</name>
<keyword evidence="14" id="KW-1185">Reference proteome</keyword>
<keyword evidence="8" id="KW-0560">Oxidoreductase</keyword>
<dbReference type="Proteomes" id="UP000708298">
    <property type="component" value="Unassembled WGS sequence"/>
</dbReference>
<protein>
    <recommendedName>
        <fullName evidence="5">2-dehydropantoate 2-reductase</fullName>
        <ecNumber evidence="4">1.1.1.169</ecNumber>
    </recommendedName>
    <alternativeName>
        <fullName evidence="9">Ketopantoate reductase</fullName>
    </alternativeName>
</protein>
<dbReference type="FunFam" id="1.10.1040.10:FF:000017">
    <property type="entry name" value="2-dehydropantoate 2-reductase"/>
    <property type="match status" value="1"/>
</dbReference>
<evidence type="ECO:0000256" key="2">
    <source>
        <dbReference type="ARBA" id="ARBA00004994"/>
    </source>
</evidence>
<dbReference type="InterPro" id="IPR036291">
    <property type="entry name" value="NAD(P)-bd_dom_sf"/>
</dbReference>